<accession>A0ABP5TWJ4</accession>
<reference evidence="3" key="1">
    <citation type="journal article" date="2019" name="Int. J. Syst. Evol. Microbiol.">
        <title>The Global Catalogue of Microorganisms (GCM) 10K type strain sequencing project: providing services to taxonomists for standard genome sequencing and annotation.</title>
        <authorList>
            <consortium name="The Broad Institute Genomics Platform"/>
            <consortium name="The Broad Institute Genome Sequencing Center for Infectious Disease"/>
            <person name="Wu L."/>
            <person name="Ma J."/>
        </authorList>
    </citation>
    <scope>NUCLEOTIDE SEQUENCE [LARGE SCALE GENOMIC DNA]</scope>
    <source>
        <strain evidence="3">JCM 3272</strain>
    </source>
</reference>
<comment type="caution">
    <text evidence="2">The sequence shown here is derived from an EMBL/GenBank/DDBJ whole genome shotgun (WGS) entry which is preliminary data.</text>
</comment>
<evidence type="ECO:0000313" key="2">
    <source>
        <dbReference type="EMBL" id="GAA2360366.1"/>
    </source>
</evidence>
<proteinExistence type="predicted"/>
<keyword evidence="3" id="KW-1185">Reference proteome</keyword>
<sequence>MRHAEADAEGQRHRGDAGGQADDDLLVHVDSSDAGQGEATAGHAGAEMVEKKRERQNERTGISPWNTHSCPGPVSPLAPRRADSATKMDARRITAFPSARCRAGQLKVAAGVQKRCRATGAPTHRHPDDRHRGRRALPWGELRVWPPGRPLKFTGGASG</sequence>
<feature type="compositionally biased region" description="Polar residues" evidence="1">
    <location>
        <begin position="59"/>
        <end position="69"/>
    </location>
</feature>
<feature type="region of interest" description="Disordered" evidence="1">
    <location>
        <begin position="1"/>
        <end position="86"/>
    </location>
</feature>
<name>A0ABP5TWJ4_9ACTN</name>
<feature type="compositionally biased region" description="Basic and acidic residues" evidence="1">
    <location>
        <begin position="48"/>
        <end position="58"/>
    </location>
</feature>
<dbReference type="EMBL" id="BAAARV010000048">
    <property type="protein sequence ID" value="GAA2360366.1"/>
    <property type="molecule type" value="Genomic_DNA"/>
</dbReference>
<gene>
    <name evidence="2" type="ORF">GCM10010170_055210</name>
</gene>
<feature type="region of interest" description="Disordered" evidence="1">
    <location>
        <begin position="114"/>
        <end position="135"/>
    </location>
</feature>
<evidence type="ECO:0000256" key="1">
    <source>
        <dbReference type="SAM" id="MobiDB-lite"/>
    </source>
</evidence>
<organism evidence="2 3">
    <name type="scientific">Dactylosporangium salmoneum</name>
    <dbReference type="NCBI Taxonomy" id="53361"/>
    <lineage>
        <taxon>Bacteria</taxon>
        <taxon>Bacillati</taxon>
        <taxon>Actinomycetota</taxon>
        <taxon>Actinomycetes</taxon>
        <taxon>Micromonosporales</taxon>
        <taxon>Micromonosporaceae</taxon>
        <taxon>Dactylosporangium</taxon>
    </lineage>
</organism>
<protein>
    <submittedName>
        <fullName evidence="2">Uncharacterized protein</fullName>
    </submittedName>
</protein>
<evidence type="ECO:0000313" key="3">
    <source>
        <dbReference type="Proteomes" id="UP001501444"/>
    </source>
</evidence>
<dbReference type="Proteomes" id="UP001501444">
    <property type="component" value="Unassembled WGS sequence"/>
</dbReference>
<feature type="compositionally biased region" description="Basic and acidic residues" evidence="1">
    <location>
        <begin position="1"/>
        <end position="16"/>
    </location>
</feature>